<dbReference type="Proteomes" id="UP000031668">
    <property type="component" value="Unassembled WGS sequence"/>
</dbReference>
<feature type="region of interest" description="Disordered" evidence="1">
    <location>
        <begin position="123"/>
        <end position="144"/>
    </location>
</feature>
<evidence type="ECO:0000313" key="2">
    <source>
        <dbReference type="EMBL" id="KII60879.1"/>
    </source>
</evidence>
<organism evidence="2 3">
    <name type="scientific">Thelohanellus kitauei</name>
    <name type="common">Myxosporean</name>
    <dbReference type="NCBI Taxonomy" id="669202"/>
    <lineage>
        <taxon>Eukaryota</taxon>
        <taxon>Metazoa</taxon>
        <taxon>Cnidaria</taxon>
        <taxon>Myxozoa</taxon>
        <taxon>Myxosporea</taxon>
        <taxon>Bivalvulida</taxon>
        <taxon>Platysporina</taxon>
        <taxon>Myxobolidae</taxon>
        <taxon>Thelohanellus</taxon>
    </lineage>
</organism>
<evidence type="ECO:0000256" key="1">
    <source>
        <dbReference type="SAM" id="MobiDB-lite"/>
    </source>
</evidence>
<dbReference type="EMBL" id="JWZT01005403">
    <property type="protein sequence ID" value="KII60879.1"/>
    <property type="molecule type" value="Genomic_DNA"/>
</dbReference>
<gene>
    <name evidence="2" type="ORF">RF11_04419</name>
</gene>
<sequence>MATRIQYDTLKLFSRSSDAETWLFRNSLYPKAILFIANVIRRRHPPLIPREPSLKAAAVERETCKNQIMDDPSQFWCGLTILGIPQVRNCYTSPRPRPFPVHRCPFLIPESFYARTERSRQRIHGSPKATQFSTALSGRSSSRN</sequence>
<name>A0A0C2M982_THEKT</name>
<keyword evidence="3" id="KW-1185">Reference proteome</keyword>
<reference evidence="2 3" key="1">
    <citation type="journal article" date="2014" name="Genome Biol. Evol.">
        <title>The genome of the myxosporean Thelohanellus kitauei shows adaptations to nutrient acquisition within its fish host.</title>
        <authorList>
            <person name="Yang Y."/>
            <person name="Xiong J."/>
            <person name="Zhou Z."/>
            <person name="Huo F."/>
            <person name="Miao W."/>
            <person name="Ran C."/>
            <person name="Liu Y."/>
            <person name="Zhang J."/>
            <person name="Feng J."/>
            <person name="Wang M."/>
            <person name="Wang M."/>
            <person name="Wang L."/>
            <person name="Yao B."/>
        </authorList>
    </citation>
    <scope>NUCLEOTIDE SEQUENCE [LARGE SCALE GENOMIC DNA]</scope>
    <source>
        <strain evidence="2">Wuqing</strain>
    </source>
</reference>
<accession>A0A0C2M982</accession>
<proteinExistence type="predicted"/>
<protein>
    <submittedName>
        <fullName evidence="2">Uncharacterized protein</fullName>
    </submittedName>
</protein>
<dbReference type="AlphaFoldDB" id="A0A0C2M982"/>
<comment type="caution">
    <text evidence="2">The sequence shown here is derived from an EMBL/GenBank/DDBJ whole genome shotgun (WGS) entry which is preliminary data.</text>
</comment>
<evidence type="ECO:0000313" key="3">
    <source>
        <dbReference type="Proteomes" id="UP000031668"/>
    </source>
</evidence>
<feature type="compositionally biased region" description="Polar residues" evidence="1">
    <location>
        <begin position="128"/>
        <end position="144"/>
    </location>
</feature>